<dbReference type="RefSeq" id="XP_042562609.1">
    <property type="nucleotide sequence ID" value="XM_042706675.1"/>
</dbReference>
<proteinExistence type="inferred from homology"/>
<keyword evidence="5" id="KW-0813">Transport</keyword>
<accession>A0A8M1KLH8</accession>
<evidence type="ECO:0000256" key="1">
    <source>
        <dbReference type="ARBA" id="ARBA00004324"/>
    </source>
</evidence>
<dbReference type="Proteomes" id="UP000515152">
    <property type="component" value="Unplaced"/>
</dbReference>
<evidence type="ECO:0000256" key="8">
    <source>
        <dbReference type="ARBA" id="ARBA00023242"/>
    </source>
</evidence>
<evidence type="ECO:0000256" key="2">
    <source>
        <dbReference type="ARBA" id="ARBA00004642"/>
    </source>
</evidence>
<keyword evidence="8" id="KW-0539">Nucleus</keyword>
<feature type="region of interest" description="Disordered" evidence="10">
    <location>
        <begin position="42"/>
        <end position="73"/>
    </location>
</feature>
<dbReference type="GO" id="GO:0003729">
    <property type="term" value="F:mRNA binding"/>
    <property type="evidence" value="ECO:0007669"/>
    <property type="project" value="InterPro"/>
</dbReference>
<dbReference type="GO" id="GO:0016607">
    <property type="term" value="C:nuclear speck"/>
    <property type="evidence" value="ECO:0007669"/>
    <property type="project" value="UniProtKB-SubCell"/>
</dbReference>
<protein>
    <recommendedName>
        <fullName evidence="4">UAP56-interacting factor</fullName>
    </recommendedName>
    <alternativeName>
        <fullName evidence="9">Forty-two-three domain-containing protein 1</fullName>
    </alternativeName>
</protein>
<gene>
    <name evidence="12" type="primary">LOC122131954</name>
</gene>
<organism evidence="11 12">
    <name type="scientific">Clupea harengus</name>
    <name type="common">Atlantic herring</name>
    <dbReference type="NCBI Taxonomy" id="7950"/>
    <lineage>
        <taxon>Eukaryota</taxon>
        <taxon>Metazoa</taxon>
        <taxon>Chordata</taxon>
        <taxon>Craniata</taxon>
        <taxon>Vertebrata</taxon>
        <taxon>Euteleostomi</taxon>
        <taxon>Actinopterygii</taxon>
        <taxon>Neopterygii</taxon>
        <taxon>Teleostei</taxon>
        <taxon>Clupei</taxon>
        <taxon>Clupeiformes</taxon>
        <taxon>Clupeoidei</taxon>
        <taxon>Clupeidae</taxon>
        <taxon>Clupea</taxon>
    </lineage>
</organism>
<evidence type="ECO:0000256" key="10">
    <source>
        <dbReference type="SAM" id="MobiDB-lite"/>
    </source>
</evidence>
<evidence type="ECO:0000256" key="7">
    <source>
        <dbReference type="ARBA" id="ARBA00022884"/>
    </source>
</evidence>
<feature type="region of interest" description="Disordered" evidence="10">
    <location>
        <begin position="234"/>
        <end position="273"/>
    </location>
</feature>
<dbReference type="Pfam" id="PF07078">
    <property type="entry name" value="FYTT"/>
    <property type="match status" value="1"/>
</dbReference>
<comment type="subcellular location">
    <subcellularLocation>
        <location evidence="1">Nucleus speckle</location>
    </subcellularLocation>
    <subcellularLocation>
        <location evidence="2">Nucleus</location>
        <location evidence="2">Nucleoplasm</location>
    </subcellularLocation>
</comment>
<dbReference type="OrthoDB" id="9938627at2759"/>
<evidence type="ECO:0000256" key="4">
    <source>
        <dbReference type="ARBA" id="ARBA00020622"/>
    </source>
</evidence>
<dbReference type="PANTHER" id="PTHR21038:SF2">
    <property type="entry name" value="UAP56-INTERACTING FACTOR"/>
    <property type="match status" value="1"/>
</dbReference>
<dbReference type="PANTHER" id="PTHR21038">
    <property type="entry name" value="40-2-3 PROTEIN-RELATED"/>
    <property type="match status" value="1"/>
</dbReference>
<evidence type="ECO:0000313" key="11">
    <source>
        <dbReference type="Proteomes" id="UP000515152"/>
    </source>
</evidence>
<feature type="compositionally biased region" description="Basic residues" evidence="10">
    <location>
        <begin position="130"/>
        <end position="139"/>
    </location>
</feature>
<feature type="region of interest" description="Disordered" evidence="10">
    <location>
        <begin position="110"/>
        <end position="167"/>
    </location>
</feature>
<reference evidence="12" key="1">
    <citation type="submission" date="2025-08" db="UniProtKB">
        <authorList>
            <consortium name="RefSeq"/>
        </authorList>
    </citation>
    <scope>IDENTIFICATION</scope>
</reference>
<dbReference type="GO" id="GO:0006406">
    <property type="term" value="P:mRNA export from nucleus"/>
    <property type="evidence" value="ECO:0007669"/>
    <property type="project" value="InterPro"/>
</dbReference>
<name>A0A8M1KLH8_CLUHA</name>
<dbReference type="GeneID" id="122131954"/>
<evidence type="ECO:0000313" key="12">
    <source>
        <dbReference type="RefSeq" id="XP_042562609.1"/>
    </source>
</evidence>
<dbReference type="AlphaFoldDB" id="A0A8M1KLH8"/>
<dbReference type="InterPro" id="IPR009782">
    <property type="entry name" value="FYTTD1"/>
</dbReference>
<comment type="similarity">
    <text evidence="3">Belongs to the UIF family.</text>
</comment>
<keyword evidence="11" id="KW-1185">Reference proteome</keyword>
<evidence type="ECO:0000256" key="5">
    <source>
        <dbReference type="ARBA" id="ARBA00022448"/>
    </source>
</evidence>
<sequence>MDFKARAGGFSEGPDKIDMSLDDIIRLNKKQTSKKGTAKRIFPAKGRLSQGRRTGSLPGGPAQRGGMTKFGIRGHKVPLPVKRRRGQGVITGLAARKSATLFKGLSPLNRPVADQLPQKSRPFVYEGQRRRMNLQRRPNRQTEAPRPPHTLTPRPPHTLTPRSRKPIQLRRVPPPIHQAQKEARQATFLYRRGLKVQASVQKTSAAPVVHKTRPWRTSTTSSGILKVCIDNPSARTQPEPARAWSLLPQPPPASVKVEKEPERKPPKGVPLQFDINSVGKQTAMTLNDRFRILKERRTATAQSSGPKASRFVTVG</sequence>
<feature type="compositionally biased region" description="Basic and acidic residues" evidence="10">
    <location>
        <begin position="256"/>
        <end position="265"/>
    </location>
</feature>
<keyword evidence="6" id="KW-0509">mRNA transport</keyword>
<feature type="compositionally biased region" description="Pro residues" evidence="10">
    <location>
        <begin position="145"/>
        <end position="158"/>
    </location>
</feature>
<evidence type="ECO:0000256" key="3">
    <source>
        <dbReference type="ARBA" id="ARBA00010722"/>
    </source>
</evidence>
<evidence type="ECO:0000256" key="9">
    <source>
        <dbReference type="ARBA" id="ARBA00030067"/>
    </source>
</evidence>
<dbReference type="KEGG" id="char:122131954"/>
<evidence type="ECO:0000256" key="6">
    <source>
        <dbReference type="ARBA" id="ARBA00022816"/>
    </source>
</evidence>
<keyword evidence="7" id="KW-0694">RNA-binding</keyword>